<feature type="transmembrane region" description="Helical" evidence="1">
    <location>
        <begin position="74"/>
        <end position="94"/>
    </location>
</feature>
<organism evidence="4 5">
    <name type="scientific">Budvicia aquatica</name>
    <dbReference type="NCBI Taxonomy" id="82979"/>
    <lineage>
        <taxon>Bacteria</taxon>
        <taxon>Pseudomonadati</taxon>
        <taxon>Pseudomonadota</taxon>
        <taxon>Gammaproteobacteria</taxon>
        <taxon>Enterobacterales</taxon>
        <taxon>Budviciaceae</taxon>
        <taxon>Budvicia</taxon>
    </lineage>
</organism>
<dbReference type="GO" id="GO:0016020">
    <property type="term" value="C:membrane"/>
    <property type="evidence" value="ECO:0007669"/>
    <property type="project" value="TreeGrafter"/>
</dbReference>
<keyword evidence="1" id="KW-0812">Transmembrane</keyword>
<dbReference type="InterPro" id="IPR043968">
    <property type="entry name" value="SGNH"/>
</dbReference>
<keyword evidence="4" id="KW-0012">Acyltransferase</keyword>
<feature type="transmembrane region" description="Helical" evidence="1">
    <location>
        <begin position="166"/>
        <end position="185"/>
    </location>
</feature>
<name>A0A2C6CS16_9GAMM</name>
<feature type="domain" description="Acyltransferase 3" evidence="2">
    <location>
        <begin position="8"/>
        <end position="331"/>
    </location>
</feature>
<dbReference type="AlphaFoldDB" id="A0A2C6CS16"/>
<evidence type="ECO:0000259" key="3">
    <source>
        <dbReference type="Pfam" id="PF19040"/>
    </source>
</evidence>
<keyword evidence="4" id="KW-0808">Transferase</keyword>
<evidence type="ECO:0000259" key="2">
    <source>
        <dbReference type="Pfam" id="PF01757"/>
    </source>
</evidence>
<dbReference type="OrthoDB" id="9767863at2"/>
<gene>
    <name evidence="4" type="ORF">CRN84_09130</name>
</gene>
<keyword evidence="1" id="KW-0472">Membrane</keyword>
<comment type="caution">
    <text evidence="4">The sequence shown here is derived from an EMBL/GenBank/DDBJ whole genome shotgun (WGS) entry which is preliminary data.</text>
</comment>
<feature type="transmembrane region" description="Helical" evidence="1">
    <location>
        <begin position="346"/>
        <end position="367"/>
    </location>
</feature>
<feature type="transmembrane region" description="Helical" evidence="1">
    <location>
        <begin position="144"/>
        <end position="161"/>
    </location>
</feature>
<evidence type="ECO:0000313" key="4">
    <source>
        <dbReference type="EMBL" id="PHI29479.1"/>
    </source>
</evidence>
<feature type="transmembrane region" description="Helical" evidence="1">
    <location>
        <begin position="191"/>
        <end position="212"/>
    </location>
</feature>
<feature type="transmembrane region" description="Helical" evidence="1">
    <location>
        <begin position="12"/>
        <end position="29"/>
    </location>
</feature>
<dbReference type="GO" id="GO:0016747">
    <property type="term" value="F:acyltransferase activity, transferring groups other than amino-acyl groups"/>
    <property type="evidence" value="ECO:0007669"/>
    <property type="project" value="InterPro"/>
</dbReference>
<protein>
    <submittedName>
        <fullName evidence="4">Acyltransferase</fullName>
    </submittedName>
</protein>
<evidence type="ECO:0000313" key="5">
    <source>
        <dbReference type="Proteomes" id="UP000224974"/>
    </source>
</evidence>
<feature type="transmembrane region" description="Helical" evidence="1">
    <location>
        <begin position="252"/>
        <end position="273"/>
    </location>
</feature>
<sequence length="657" mass="75224">MSLKYRSDIDGLRAVAVLFVLIFHGGLSFFPSGFIGVDIFFVISGFLITSIINKSIIDSSFSLSDFYIRRLWRLQPALLAVIIFTLVLATIFYLPKDFIDYAKSAKYTTLFTSNQYFERTTTGYAAPDTAYLLLLHTWSLSIEWQWYLLLPIGILVLHRFLPRRYLVLATIIIALCMLVVSLYLSDKYPNKSYYFLSSRIFEFMVGSIIAILGQDSFKLKTNTTSILGLLSLGALIYSATRTDIILGYPNHHAVIVSVATAVLIFIGSSGNGLASRILSLSPLVFIGSISYSLYLWHWPIFSIARYLGLTETLLFKIGCFTLTFIAAYLSYIFIEKPFRKKRVTIFKSIIILVFIPAIFFFLLQAIIQKHNGFSSRFGTEYVRIENTLKEHESPYRQSCLNGNVDGKDKNCIIGEIESNRKALLIGDSNSNHFWSFFALLAKDAHISISVQGTSSCLTLPDIYLFDWWYFKNKIYEECYDNTVKYYKNIENGKFDYVIIGEVWMNYANDNIINKLGDERSTALSRTRYEIALRKALDTIIRSGARPVIIKTIYSMPKNYMGCFYQKIKLRETNANDVCSFGVFNGDSNSWDSQIFNMLKIDYPSLIIIDPKDVQCQDDKCKTSINGIPVYRDVGHITDYASHEFAKEYLKRFENPFK</sequence>
<dbReference type="Proteomes" id="UP000224974">
    <property type="component" value="Unassembled WGS sequence"/>
</dbReference>
<feature type="transmembrane region" description="Helical" evidence="1">
    <location>
        <begin position="280"/>
        <end position="301"/>
    </location>
</feature>
<dbReference type="InterPro" id="IPR050879">
    <property type="entry name" value="Acyltransferase_3"/>
</dbReference>
<feature type="transmembrane region" description="Helical" evidence="1">
    <location>
        <begin position="224"/>
        <end position="240"/>
    </location>
</feature>
<keyword evidence="5" id="KW-1185">Reference proteome</keyword>
<feature type="transmembrane region" description="Helical" evidence="1">
    <location>
        <begin position="35"/>
        <end position="53"/>
    </location>
</feature>
<dbReference type="EMBL" id="PDDX01000001">
    <property type="protein sequence ID" value="PHI29479.1"/>
    <property type="molecule type" value="Genomic_DNA"/>
</dbReference>
<dbReference type="RefSeq" id="WP_051323136.1">
    <property type="nucleotide sequence ID" value="NZ_PDDX01000001.1"/>
</dbReference>
<feature type="domain" description="SGNH" evidence="3">
    <location>
        <begin position="407"/>
        <end position="649"/>
    </location>
</feature>
<feature type="transmembrane region" description="Helical" evidence="1">
    <location>
        <begin position="313"/>
        <end position="334"/>
    </location>
</feature>
<dbReference type="STRING" id="1111728.GCA_000427805_00364"/>
<dbReference type="InterPro" id="IPR002656">
    <property type="entry name" value="Acyl_transf_3_dom"/>
</dbReference>
<dbReference type="GO" id="GO:0009103">
    <property type="term" value="P:lipopolysaccharide biosynthetic process"/>
    <property type="evidence" value="ECO:0007669"/>
    <property type="project" value="TreeGrafter"/>
</dbReference>
<dbReference type="Pfam" id="PF19040">
    <property type="entry name" value="SGNH"/>
    <property type="match status" value="1"/>
</dbReference>
<keyword evidence="1" id="KW-1133">Transmembrane helix</keyword>
<dbReference type="PANTHER" id="PTHR23028">
    <property type="entry name" value="ACETYLTRANSFERASE"/>
    <property type="match status" value="1"/>
</dbReference>
<reference evidence="5" key="1">
    <citation type="submission" date="2017-09" db="EMBL/GenBank/DDBJ databases">
        <title>FDA dAtabase for Regulatory Grade micrObial Sequences (FDA-ARGOS): Supporting development and validation of Infectious Disease Dx tests.</title>
        <authorList>
            <person name="Minogue T."/>
            <person name="Wolcott M."/>
            <person name="Wasieloski L."/>
            <person name="Aguilar W."/>
            <person name="Moore D."/>
            <person name="Tallon L."/>
            <person name="Sadzewicz L."/>
            <person name="Ott S."/>
            <person name="Zhao X."/>
            <person name="Nagaraj S."/>
            <person name="Vavikolanu K."/>
            <person name="Aluvathingal J."/>
            <person name="Nadendla S."/>
            <person name="Sichtig H."/>
        </authorList>
    </citation>
    <scope>NUCLEOTIDE SEQUENCE [LARGE SCALE GENOMIC DNA]</scope>
    <source>
        <strain evidence="5">FDAARGOS_387</strain>
    </source>
</reference>
<evidence type="ECO:0000256" key="1">
    <source>
        <dbReference type="SAM" id="Phobius"/>
    </source>
</evidence>
<accession>A0A2C6CS16</accession>
<dbReference type="Pfam" id="PF01757">
    <property type="entry name" value="Acyl_transf_3"/>
    <property type="match status" value="1"/>
</dbReference>
<proteinExistence type="predicted"/>
<dbReference type="PANTHER" id="PTHR23028:SF53">
    <property type="entry name" value="ACYL_TRANSF_3 DOMAIN-CONTAINING PROTEIN"/>
    <property type="match status" value="1"/>
</dbReference>